<dbReference type="GO" id="GO:0005829">
    <property type="term" value="C:cytosol"/>
    <property type="evidence" value="ECO:0007669"/>
    <property type="project" value="TreeGrafter"/>
</dbReference>
<dbReference type="SUPFAM" id="SSF47648">
    <property type="entry name" value="Nucleoside phosphorylase/phosphoribosyltransferase N-terminal domain"/>
    <property type="match status" value="1"/>
</dbReference>
<dbReference type="Gene3D" id="1.20.970.50">
    <property type="match status" value="1"/>
</dbReference>
<evidence type="ECO:0000256" key="2">
    <source>
        <dbReference type="ARBA" id="ARBA00022679"/>
    </source>
</evidence>
<dbReference type="InterPro" id="IPR036320">
    <property type="entry name" value="Glycosyl_Trfase_fam3_N_dom_sf"/>
</dbReference>
<dbReference type="Pfam" id="PF02885">
    <property type="entry name" value="Glycos_trans_3N"/>
    <property type="match status" value="1"/>
</dbReference>
<dbReference type="InterPro" id="IPR017713">
    <property type="entry name" value="AMP_phosphorylase"/>
</dbReference>
<dbReference type="GO" id="GO:0006206">
    <property type="term" value="P:pyrimidine nucleobase metabolic process"/>
    <property type="evidence" value="ECO:0007669"/>
    <property type="project" value="InterPro"/>
</dbReference>
<proteinExistence type="predicted"/>
<dbReference type="OrthoDB" id="9827at2157"/>
<dbReference type="Gene3D" id="2.40.40.20">
    <property type="match status" value="1"/>
</dbReference>
<dbReference type="AlphaFoldDB" id="A0A0V8RTL6"/>
<dbReference type="GO" id="GO:0046125">
    <property type="term" value="P:pyrimidine deoxyribonucleoside metabolic process"/>
    <property type="evidence" value="ECO:0007669"/>
    <property type="project" value="InterPro"/>
</dbReference>
<dbReference type="InterPro" id="IPR013102">
    <property type="entry name" value="PYNP_C"/>
</dbReference>
<dbReference type="Gene3D" id="3.40.1030.10">
    <property type="entry name" value="Nucleoside phosphorylase/phosphoribosyltransferase catalytic domain"/>
    <property type="match status" value="1"/>
</dbReference>
<dbReference type="InterPro" id="IPR000312">
    <property type="entry name" value="Glycosyl_Trfase_fam3"/>
</dbReference>
<dbReference type="PANTHER" id="PTHR10515:SF0">
    <property type="entry name" value="THYMIDINE PHOSPHORYLASE"/>
    <property type="match status" value="1"/>
</dbReference>
<dbReference type="InterPro" id="IPR036566">
    <property type="entry name" value="PYNP-like_C_sf"/>
</dbReference>
<keyword evidence="1" id="KW-0328">Glycosyltransferase</keyword>
<dbReference type="SMART" id="SM00941">
    <property type="entry name" value="PYNP_C"/>
    <property type="match status" value="1"/>
</dbReference>
<gene>
    <name evidence="5" type="ORF">CF15_00610</name>
</gene>
<keyword evidence="6" id="KW-1185">Reference proteome</keyword>
<keyword evidence="2" id="KW-0808">Transferase</keyword>
<dbReference type="EMBL" id="LNTB01000001">
    <property type="protein sequence ID" value="KSW11398.1"/>
    <property type="molecule type" value="Genomic_DNA"/>
</dbReference>
<dbReference type="InterPro" id="IPR035902">
    <property type="entry name" value="Nuc_phospho_transferase"/>
</dbReference>
<reference evidence="5 6" key="1">
    <citation type="submission" date="2015-11" db="EMBL/GenBank/DDBJ databases">
        <title>Genome sequence of Pyrodictium occultum PL-19, a marine hyperthermophilic archaeon isolated from Volcano, Italy.</title>
        <authorList>
            <person name="Utturkar S."/>
            <person name="Huber H."/>
            <person name="Leptihn S."/>
            <person name="Brown S."/>
            <person name="Stetter K.O."/>
            <person name="Podar M."/>
        </authorList>
    </citation>
    <scope>NUCLEOTIDE SEQUENCE [LARGE SCALE GENOMIC DNA]</scope>
    <source>
        <strain evidence="5 6">PL-19</strain>
    </source>
</reference>
<dbReference type="GO" id="GO:0006196">
    <property type="term" value="P:AMP catabolic process"/>
    <property type="evidence" value="ECO:0007669"/>
    <property type="project" value="TreeGrafter"/>
</dbReference>
<dbReference type="InterPro" id="IPR017872">
    <property type="entry name" value="Pyrmidine_PPase_CS"/>
</dbReference>
<dbReference type="STRING" id="2309.CF15_00610"/>
<dbReference type="InterPro" id="IPR017459">
    <property type="entry name" value="Glycosyl_Trfase_fam3_N_dom"/>
</dbReference>
<dbReference type="EC" id="2.4.2.57" evidence="3"/>
<dbReference type="NCBIfam" id="TIGR02645">
    <property type="entry name" value="ARCH_P_rylase"/>
    <property type="match status" value="1"/>
</dbReference>
<dbReference type="Pfam" id="PF00591">
    <property type="entry name" value="Glycos_transf_3"/>
    <property type="match status" value="1"/>
</dbReference>
<dbReference type="InterPro" id="IPR000053">
    <property type="entry name" value="Thymidine/pyrmidine_PPase"/>
</dbReference>
<name>A0A0V8RTL6_PYROC</name>
<accession>A0A0V8RTL6</accession>
<evidence type="ECO:0000313" key="5">
    <source>
        <dbReference type="EMBL" id="KSW11398.1"/>
    </source>
</evidence>
<protein>
    <recommendedName>
        <fullName evidence="3">AMP phosphorylase</fullName>
        <ecNumber evidence="3">2.4.2.57</ecNumber>
    </recommendedName>
</protein>
<evidence type="ECO:0000259" key="4">
    <source>
        <dbReference type="SMART" id="SM00941"/>
    </source>
</evidence>
<dbReference type="Gene3D" id="3.90.1170.30">
    <property type="entry name" value="Pyrimidine nucleoside phosphorylase-like, C-terminal domain"/>
    <property type="match status" value="1"/>
</dbReference>
<dbReference type="NCBIfam" id="TIGR03327">
    <property type="entry name" value="AMP_phos"/>
    <property type="match status" value="1"/>
</dbReference>
<dbReference type="PROSITE" id="PS00647">
    <property type="entry name" value="THYMID_PHOSPHORYLASE"/>
    <property type="match status" value="1"/>
</dbReference>
<evidence type="ECO:0000313" key="6">
    <source>
        <dbReference type="Proteomes" id="UP000053352"/>
    </source>
</evidence>
<comment type="caution">
    <text evidence="5">The sequence shown here is derived from an EMBL/GenBank/DDBJ whole genome shotgun (WGS) entry which is preliminary data.</text>
</comment>
<dbReference type="SUPFAM" id="SSF52418">
    <property type="entry name" value="Nucleoside phosphorylase/phosphoribosyltransferase catalytic domain"/>
    <property type="match status" value="1"/>
</dbReference>
<organism evidence="5 6">
    <name type="scientific">Pyrodictium occultum</name>
    <dbReference type="NCBI Taxonomy" id="2309"/>
    <lineage>
        <taxon>Archaea</taxon>
        <taxon>Thermoproteota</taxon>
        <taxon>Thermoprotei</taxon>
        <taxon>Desulfurococcales</taxon>
        <taxon>Pyrodictiaceae</taxon>
        <taxon>Pyrodictium</taxon>
    </lineage>
</organism>
<evidence type="ECO:0000256" key="3">
    <source>
        <dbReference type="NCBIfam" id="TIGR03327"/>
    </source>
</evidence>
<dbReference type="Pfam" id="PF07831">
    <property type="entry name" value="PYNP_C"/>
    <property type="match status" value="1"/>
</dbReference>
<dbReference type="GO" id="GO:0004645">
    <property type="term" value="F:1,4-alpha-oligoglucan phosphorylase activity"/>
    <property type="evidence" value="ECO:0007669"/>
    <property type="project" value="InterPro"/>
</dbReference>
<dbReference type="Proteomes" id="UP000053352">
    <property type="component" value="Unassembled WGS sequence"/>
</dbReference>
<dbReference type="PANTHER" id="PTHR10515">
    <property type="entry name" value="THYMIDINE PHOSPHORYLASE"/>
    <property type="match status" value="1"/>
</dbReference>
<dbReference type="SUPFAM" id="SSF54680">
    <property type="entry name" value="Pyrimidine nucleoside phosphorylase C-terminal domain"/>
    <property type="match status" value="1"/>
</dbReference>
<dbReference type="InterPro" id="IPR013466">
    <property type="entry name" value="Thymidine/AMP_Pase"/>
</dbReference>
<dbReference type="GO" id="GO:0016763">
    <property type="term" value="F:pentosyltransferase activity"/>
    <property type="evidence" value="ECO:0007669"/>
    <property type="project" value="InterPro"/>
</dbReference>
<feature type="domain" description="Pyrimidine nucleoside phosphorylase C-terminal" evidence="4">
    <location>
        <begin position="427"/>
        <end position="494"/>
    </location>
</feature>
<sequence length="504" mass="53763">MASRNGGFHVEEADIDIGDSAALLNPKDAENLGIPAGSRAVVVCGGRSLGVVALHSTRVEPGSLALTRQALERLGECRAAEIYPLEFPASFDAFERRLEGKRLDANDYKQLIGDIVAGLYDDAQIAAFLVSQMHYRITEDELVYLIRAMVDTGDVVAFGEPVYDEHSIGGVPGNSKVALLVVPIVASRGLLIPKTSSRAITSPAGTADTMEVLARVTFTPEEIHEMALKARGLIVWGGALNLAPADDIFIRVERRLGIDPPTQMVASILAKKLAMSVSRLVIDIPVGRGAKVENEKDATSMASLFLSQAGRLGINMRVAITYGNEPIGYGVGPALEAREALETLIKGDGPLSLVEKACSLAGLVLELGGVAPRGGGYSLACESLRSGAAYRKFREILDIQQGDPDIKPEDIRLGRKQITLRAPRDGVVSTIDNVAITLAARAAGAPDDKSAGIRLHVKTGYRVKKGDPLLTIYSSSDARLHEALRVVEEHEAVIIEGVVVKLFP</sequence>
<dbReference type="NCBIfam" id="NF003338">
    <property type="entry name" value="PRK04350.1"/>
    <property type="match status" value="1"/>
</dbReference>
<evidence type="ECO:0000256" key="1">
    <source>
        <dbReference type="ARBA" id="ARBA00022676"/>
    </source>
</evidence>